<accession>A0A4Q0XVQ0</accession>
<evidence type="ECO:0000256" key="2">
    <source>
        <dbReference type="ARBA" id="ARBA00023125"/>
    </source>
</evidence>
<evidence type="ECO:0000256" key="1">
    <source>
        <dbReference type="ARBA" id="ARBA00023015"/>
    </source>
</evidence>
<keyword evidence="1" id="KW-0805">Transcription regulation</keyword>
<evidence type="ECO:0000259" key="4">
    <source>
        <dbReference type="Pfam" id="PF00717"/>
    </source>
</evidence>
<dbReference type="Proteomes" id="UP000290657">
    <property type="component" value="Unassembled WGS sequence"/>
</dbReference>
<dbReference type="InterPro" id="IPR036286">
    <property type="entry name" value="LexA/Signal_pep-like_sf"/>
</dbReference>
<evidence type="ECO:0000313" key="6">
    <source>
        <dbReference type="Proteomes" id="UP000290657"/>
    </source>
</evidence>
<organism evidence="5 6">
    <name type="scientific">Candidatus Marinarcus aquaticus</name>
    <dbReference type="NCBI Taxonomy" id="2044504"/>
    <lineage>
        <taxon>Bacteria</taxon>
        <taxon>Pseudomonadati</taxon>
        <taxon>Campylobacterota</taxon>
        <taxon>Epsilonproteobacteria</taxon>
        <taxon>Campylobacterales</taxon>
        <taxon>Arcobacteraceae</taxon>
        <taxon>Candidatus Marinarcus</taxon>
    </lineage>
</organism>
<reference evidence="5 6" key="1">
    <citation type="submission" date="2017-10" db="EMBL/GenBank/DDBJ databases">
        <title>Genomics of the genus Arcobacter.</title>
        <authorList>
            <person name="Perez-Cataluna A."/>
            <person name="Figueras M.J."/>
        </authorList>
    </citation>
    <scope>NUCLEOTIDE SEQUENCE [LARGE SCALE GENOMIC DNA]</scope>
    <source>
        <strain evidence="5 6">CECT 8987</strain>
    </source>
</reference>
<gene>
    <name evidence="5" type="ORF">CRV04_02695</name>
</gene>
<comment type="caution">
    <text evidence="5">The sequence shown here is derived from an EMBL/GenBank/DDBJ whole genome shotgun (WGS) entry which is preliminary data.</text>
</comment>
<dbReference type="OrthoDB" id="5344139at2"/>
<dbReference type="PANTHER" id="PTHR40661:SF3">
    <property type="entry name" value="FELS-1 PROPHAGE TRANSCRIPTIONAL REGULATOR"/>
    <property type="match status" value="1"/>
</dbReference>
<sequence>MSTITLEYHQMMDDKVIKKELSFSEELLTSPYALASLFVIQVEGRSMQPLIKDKALVIADLSQKVFEEEGIFLVDYENKMWIKKASMVEDKKCFVSINPEFSHLVYEAKEVAIIAKAILTFTNL</sequence>
<dbReference type="InterPro" id="IPR039418">
    <property type="entry name" value="LexA-like"/>
</dbReference>
<keyword evidence="3" id="KW-0804">Transcription</keyword>
<dbReference type="GO" id="GO:0003677">
    <property type="term" value="F:DNA binding"/>
    <property type="evidence" value="ECO:0007669"/>
    <property type="project" value="UniProtKB-KW"/>
</dbReference>
<dbReference type="CDD" id="cd06529">
    <property type="entry name" value="S24_LexA-like"/>
    <property type="match status" value="1"/>
</dbReference>
<evidence type="ECO:0000313" key="5">
    <source>
        <dbReference type="EMBL" id="RXJ59941.1"/>
    </source>
</evidence>
<dbReference type="PANTHER" id="PTHR40661">
    <property type="match status" value="1"/>
</dbReference>
<evidence type="ECO:0000256" key="3">
    <source>
        <dbReference type="ARBA" id="ARBA00023163"/>
    </source>
</evidence>
<dbReference type="Gene3D" id="2.10.109.10">
    <property type="entry name" value="Umud Fragment, subunit A"/>
    <property type="match status" value="1"/>
</dbReference>
<keyword evidence="2" id="KW-0238">DNA-binding</keyword>
<feature type="domain" description="Peptidase S24/S26A/S26B/S26C" evidence="4">
    <location>
        <begin position="16"/>
        <end position="118"/>
    </location>
</feature>
<proteinExistence type="predicted"/>
<dbReference type="Pfam" id="PF00717">
    <property type="entry name" value="Peptidase_S24"/>
    <property type="match status" value="1"/>
</dbReference>
<protein>
    <submittedName>
        <fullName evidence="5">Peptidase</fullName>
    </submittedName>
</protein>
<dbReference type="EMBL" id="PDKN01000002">
    <property type="protein sequence ID" value="RXJ59941.1"/>
    <property type="molecule type" value="Genomic_DNA"/>
</dbReference>
<dbReference type="RefSeq" id="WP_128995136.1">
    <property type="nucleotide sequence ID" value="NZ_PDKN01000002.1"/>
</dbReference>
<name>A0A4Q0XVQ0_9BACT</name>
<keyword evidence="6" id="KW-1185">Reference proteome</keyword>
<dbReference type="SUPFAM" id="SSF51306">
    <property type="entry name" value="LexA/Signal peptidase"/>
    <property type="match status" value="1"/>
</dbReference>
<dbReference type="AlphaFoldDB" id="A0A4Q0XVQ0"/>
<dbReference type="InterPro" id="IPR015927">
    <property type="entry name" value="Peptidase_S24_S26A/B/C"/>
</dbReference>